<evidence type="ECO:0000313" key="3">
    <source>
        <dbReference type="Proteomes" id="UP000660262"/>
    </source>
</evidence>
<gene>
    <name evidence="2" type="ORF">PPROV_001074300</name>
</gene>
<evidence type="ECO:0000313" key="2">
    <source>
        <dbReference type="EMBL" id="GHP12016.1"/>
    </source>
</evidence>
<dbReference type="Proteomes" id="UP000660262">
    <property type="component" value="Unassembled WGS sequence"/>
</dbReference>
<keyword evidence="3" id="KW-1185">Reference proteome</keyword>
<comment type="caution">
    <text evidence="2">The sequence shown here is derived from an EMBL/GenBank/DDBJ whole genome shotgun (WGS) entry which is preliminary data.</text>
</comment>
<feature type="compositionally biased region" description="Low complexity" evidence="1">
    <location>
        <begin position="65"/>
        <end position="74"/>
    </location>
</feature>
<feature type="compositionally biased region" description="Basic residues" evidence="1">
    <location>
        <begin position="85"/>
        <end position="94"/>
    </location>
</feature>
<protein>
    <submittedName>
        <fullName evidence="2">Uncharacterized protein</fullName>
    </submittedName>
</protein>
<proteinExistence type="predicted"/>
<accession>A0A830HX31</accession>
<feature type="compositionally biased region" description="Basic residues" evidence="1">
    <location>
        <begin position="114"/>
        <end position="124"/>
    </location>
</feature>
<evidence type="ECO:0000256" key="1">
    <source>
        <dbReference type="SAM" id="MobiDB-lite"/>
    </source>
</evidence>
<feature type="compositionally biased region" description="Basic residues" evidence="1">
    <location>
        <begin position="55"/>
        <end position="64"/>
    </location>
</feature>
<feature type="region of interest" description="Disordered" evidence="1">
    <location>
        <begin position="1"/>
        <end position="144"/>
    </location>
</feature>
<organism evidence="2 3">
    <name type="scientific">Pycnococcus provasolii</name>
    <dbReference type="NCBI Taxonomy" id="41880"/>
    <lineage>
        <taxon>Eukaryota</taxon>
        <taxon>Viridiplantae</taxon>
        <taxon>Chlorophyta</taxon>
        <taxon>Pseudoscourfieldiophyceae</taxon>
        <taxon>Pseudoscourfieldiales</taxon>
        <taxon>Pycnococcaceae</taxon>
        <taxon>Pycnococcus</taxon>
    </lineage>
</organism>
<dbReference type="EMBL" id="BNJQ01000038">
    <property type="protein sequence ID" value="GHP12016.1"/>
    <property type="molecule type" value="Genomic_DNA"/>
</dbReference>
<sequence>MAATSYARVLSADNERASTKARRTPTRTERHSASASNWFNTSGIPPPPPPTPAASHHHHRHQRHPTTTTTDTSAVPPPPPTPAPCHHHHRHQRHPTTSIDTSGDPPPPPPTRAASHHHHHRHQRLATINTTDTSALPPPTPPTPAPLLGMVARGPHEKVMKFLERQRERERDLGGVEKVVGRSISKYLPLRVFTI</sequence>
<dbReference type="AlphaFoldDB" id="A0A830HX31"/>
<feature type="compositionally biased region" description="Polar residues" evidence="1">
    <location>
        <begin position="33"/>
        <end position="43"/>
    </location>
</feature>
<name>A0A830HX31_9CHLO</name>
<reference evidence="2" key="1">
    <citation type="submission" date="2020-10" db="EMBL/GenBank/DDBJ databases">
        <title>Unveiling of a novel bifunctional photoreceptor, Dualchrome1, isolated from a cosmopolitan green alga.</title>
        <authorList>
            <person name="Suzuki S."/>
            <person name="Kawachi M."/>
        </authorList>
    </citation>
    <scope>NUCLEOTIDE SEQUENCE</scope>
    <source>
        <strain evidence="2">NIES 2893</strain>
    </source>
</reference>